<keyword evidence="1" id="KW-0406">Ion transport</keyword>
<keyword evidence="2 5" id="KW-0798">TonB box</keyword>
<comment type="similarity">
    <text evidence="3 5">Belongs to the TonB-dependent receptor family.</text>
</comment>
<protein>
    <submittedName>
        <fullName evidence="9">TonB-dependent receptor</fullName>
    </submittedName>
</protein>
<dbReference type="PROSITE" id="PS01156">
    <property type="entry name" value="TONB_DEPENDENT_REC_2"/>
    <property type="match status" value="1"/>
</dbReference>
<accession>A0ABS6XPI6</accession>
<evidence type="ECO:0000313" key="10">
    <source>
        <dbReference type="Proteomes" id="UP001197214"/>
    </source>
</evidence>
<keyword evidence="3" id="KW-0812">Transmembrane</keyword>
<dbReference type="InterPro" id="IPR010917">
    <property type="entry name" value="TonB_rcpt_CS"/>
</dbReference>
<feature type="domain" description="TonB-dependent receptor-like beta-barrel" evidence="7">
    <location>
        <begin position="346"/>
        <end position="799"/>
    </location>
</feature>
<evidence type="ECO:0000259" key="7">
    <source>
        <dbReference type="Pfam" id="PF00593"/>
    </source>
</evidence>
<dbReference type="Pfam" id="PF00593">
    <property type="entry name" value="TonB_dep_Rec_b-barrel"/>
    <property type="match status" value="1"/>
</dbReference>
<comment type="caution">
    <text evidence="9">The sequence shown here is derived from an EMBL/GenBank/DDBJ whole genome shotgun (WGS) entry which is preliminary data.</text>
</comment>
<evidence type="ECO:0000313" key="9">
    <source>
        <dbReference type="EMBL" id="MBW4332129.1"/>
    </source>
</evidence>
<keyword evidence="3" id="KW-1134">Transmembrane beta strand</keyword>
<feature type="short sequence motif" description="TonB C-terminal box" evidence="4">
    <location>
        <begin position="816"/>
        <end position="833"/>
    </location>
</feature>
<reference evidence="9 10" key="1">
    <citation type="submission" date="2021-07" db="EMBL/GenBank/DDBJ databases">
        <title>Stakelama flava sp. nov., a novel endophytic bacterium isolated from branch of Kandelia candel.</title>
        <authorList>
            <person name="Tuo L."/>
        </authorList>
    </citation>
    <scope>NUCLEOTIDE SEQUENCE [LARGE SCALE GENOMIC DNA]</scope>
    <source>
        <strain evidence="9 10">CBK3Z-3</strain>
    </source>
</reference>
<gene>
    <name evidence="9" type="ORF">KY084_14780</name>
</gene>
<dbReference type="CDD" id="cd01347">
    <property type="entry name" value="ligand_gated_channel"/>
    <property type="match status" value="1"/>
</dbReference>
<dbReference type="PANTHER" id="PTHR32552:SF81">
    <property type="entry name" value="TONB-DEPENDENT OUTER MEMBRANE RECEPTOR"/>
    <property type="match status" value="1"/>
</dbReference>
<evidence type="ECO:0000256" key="5">
    <source>
        <dbReference type="RuleBase" id="RU003357"/>
    </source>
</evidence>
<keyword evidence="9" id="KW-0675">Receptor</keyword>
<organism evidence="9 10">
    <name type="scientific">Stakelama flava</name>
    <dbReference type="NCBI Taxonomy" id="2860338"/>
    <lineage>
        <taxon>Bacteria</taxon>
        <taxon>Pseudomonadati</taxon>
        <taxon>Pseudomonadota</taxon>
        <taxon>Alphaproteobacteria</taxon>
        <taxon>Sphingomonadales</taxon>
        <taxon>Sphingomonadaceae</taxon>
        <taxon>Stakelama</taxon>
    </lineage>
</organism>
<dbReference type="Proteomes" id="UP001197214">
    <property type="component" value="Unassembled WGS sequence"/>
</dbReference>
<dbReference type="RefSeq" id="WP_219239251.1">
    <property type="nucleotide sequence ID" value="NZ_JAHWZX010000018.1"/>
</dbReference>
<feature type="domain" description="TonB-dependent receptor plug" evidence="8">
    <location>
        <begin position="134"/>
        <end position="240"/>
    </location>
</feature>
<evidence type="ECO:0000256" key="2">
    <source>
        <dbReference type="ARBA" id="ARBA00023077"/>
    </source>
</evidence>
<evidence type="ECO:0000259" key="8">
    <source>
        <dbReference type="Pfam" id="PF07715"/>
    </source>
</evidence>
<proteinExistence type="inferred from homology"/>
<dbReference type="PANTHER" id="PTHR32552">
    <property type="entry name" value="FERRICHROME IRON RECEPTOR-RELATED"/>
    <property type="match status" value="1"/>
</dbReference>
<evidence type="ECO:0000256" key="6">
    <source>
        <dbReference type="SAM" id="MobiDB-lite"/>
    </source>
</evidence>
<keyword evidence="10" id="KW-1185">Reference proteome</keyword>
<dbReference type="InterPro" id="IPR012910">
    <property type="entry name" value="Plug_dom"/>
</dbReference>
<dbReference type="InterPro" id="IPR039426">
    <property type="entry name" value="TonB-dep_rcpt-like"/>
</dbReference>
<feature type="compositionally biased region" description="Low complexity" evidence="6">
    <location>
        <begin position="91"/>
        <end position="108"/>
    </location>
</feature>
<evidence type="ECO:0000256" key="1">
    <source>
        <dbReference type="ARBA" id="ARBA00023065"/>
    </source>
</evidence>
<name>A0ABS6XPI6_9SPHN</name>
<dbReference type="EMBL" id="JAHWZX010000018">
    <property type="protein sequence ID" value="MBW4332129.1"/>
    <property type="molecule type" value="Genomic_DNA"/>
</dbReference>
<dbReference type="Pfam" id="PF07715">
    <property type="entry name" value="Plug"/>
    <property type="match status" value="1"/>
</dbReference>
<feature type="region of interest" description="Disordered" evidence="6">
    <location>
        <begin position="84"/>
        <end position="119"/>
    </location>
</feature>
<feature type="compositionally biased region" description="Polar residues" evidence="6">
    <location>
        <begin position="109"/>
        <end position="119"/>
    </location>
</feature>
<dbReference type="InterPro" id="IPR000531">
    <property type="entry name" value="Beta-barrel_TonB"/>
</dbReference>
<keyword evidence="3" id="KW-0813">Transport</keyword>
<keyword evidence="3" id="KW-0998">Cell outer membrane</keyword>
<sequence length="833" mass="89880">MPITTFLEPYLSLRRLGYSAIRSANASGRPYYRQCANRMKALNTKGCISKGEYLMKRFSIVARFVLFTGAGLSALAAGTASAQTTNQTPLPAENAPSSASPNAPQPSEVTQTQQAIPPSNNDIVVTAQKRDENAQDVPIAITALDTKSLISAGVTGTEDLKAAIPSLNVTTAIGGVGLPRIRGIGATGQGPGIENPVAVYVDGVYYAAQFGILQSLFDTQQVTVLKGPQGTLFGRNATGGLIQITTRGPDFTPTASARFGYGNYDTVSSAAYISLPISNSLAFSVSGQYENQGEGYGKNLYTGNDVQTHRNWAMRGKLLWEPTDATKVLLEGDFNGNNAVDPAFINFGSNTLGQNVPSFIESMGGDPQRDIYADVDPISRARGGGVALTVEHDFGGVSLKSISAWRRSSLRSYFDPDGSAVPYIVIDNRYRDEQYTQEINLVSDGDGPFKWVLGGFYMHDKAGQEPFSRTTGIYVFGNNGYADEVNSSTLDSVAAFADGTYAIDDSTNITAGLRFTYDDRDYSAYEVSYNGNIPGSTPVQSDTQTGDDTFQRVTWRVSVDHRFSPELMTYVSYNRGFRSGAYVLGQLPPPELSPEIVDQFEAGFKSDLFDRRLRFNMSGFYIDQSSIQVMQIVSGVQNIYNANGAEIWGADADFNLSITDDFTLFGGASYTHARYKGFTNAIFSVPYPLPAGFVIPAGQTCQGTFGNPYAQVGGNCLLIGDASGNKLQNTPTFTASAGANYDIETGIGRFTLSGNFYHNSGFVGTPDERVVQAAYNLLNASVTWHLDDKVYITAWGRNLTDEFYRSQIGASNSGDNGYSGPPRTYGVNIGFDF</sequence>
<comment type="subcellular location">
    <subcellularLocation>
        <location evidence="3">Cell outer membrane</location>
        <topology evidence="3">Multi-pass membrane protein</topology>
    </subcellularLocation>
</comment>
<keyword evidence="3 5" id="KW-0472">Membrane</keyword>
<evidence type="ECO:0000256" key="3">
    <source>
        <dbReference type="PROSITE-ProRule" id="PRU01360"/>
    </source>
</evidence>
<dbReference type="PROSITE" id="PS52016">
    <property type="entry name" value="TONB_DEPENDENT_REC_3"/>
    <property type="match status" value="1"/>
</dbReference>
<evidence type="ECO:0000256" key="4">
    <source>
        <dbReference type="PROSITE-ProRule" id="PRU10144"/>
    </source>
</evidence>